<dbReference type="PANTHER" id="PTHR13799">
    <property type="entry name" value="NGG1 INTERACTING FACTOR 3"/>
    <property type="match status" value="1"/>
</dbReference>
<dbReference type="AlphaFoldDB" id="A0A917BLI0"/>
<name>A0A917BLI0_9MICO</name>
<dbReference type="FunFam" id="3.40.1390.30:FF:000001">
    <property type="entry name" value="GTP cyclohydrolase 1 type 2"/>
    <property type="match status" value="1"/>
</dbReference>
<evidence type="ECO:0000256" key="3">
    <source>
        <dbReference type="ARBA" id="ARBA00022112"/>
    </source>
</evidence>
<proteinExistence type="inferred from homology"/>
<dbReference type="Gene3D" id="3.40.1390.30">
    <property type="entry name" value="NIF3 (NGG1p interacting factor 3)-like"/>
    <property type="match status" value="2"/>
</dbReference>
<evidence type="ECO:0000256" key="5">
    <source>
        <dbReference type="PIRSR" id="PIRSR602678-1"/>
    </source>
</evidence>
<evidence type="ECO:0000313" key="6">
    <source>
        <dbReference type="EMBL" id="GGF48972.1"/>
    </source>
</evidence>
<dbReference type="SUPFAM" id="SSF102705">
    <property type="entry name" value="NIF3 (NGG1p interacting factor 3)-like"/>
    <property type="match status" value="1"/>
</dbReference>
<organism evidence="6 7">
    <name type="scientific">Ornithinimicrobium tianjinense</name>
    <dbReference type="NCBI Taxonomy" id="1195761"/>
    <lineage>
        <taxon>Bacteria</taxon>
        <taxon>Bacillati</taxon>
        <taxon>Actinomycetota</taxon>
        <taxon>Actinomycetes</taxon>
        <taxon>Micrococcales</taxon>
        <taxon>Ornithinimicrobiaceae</taxon>
        <taxon>Ornithinimicrobium</taxon>
    </lineage>
</organism>
<reference evidence="6" key="2">
    <citation type="submission" date="2020-09" db="EMBL/GenBank/DDBJ databases">
        <authorList>
            <person name="Sun Q."/>
            <person name="Zhou Y."/>
        </authorList>
    </citation>
    <scope>NUCLEOTIDE SEQUENCE</scope>
    <source>
        <strain evidence="6">CGMCC 1.12160</strain>
    </source>
</reference>
<sequence>MPTLARVVEVLEGFYPPATAQSWDRVGLVAGDPEQPVSTILLAVDPTLAVIGEAVGLGADLIVTHHPLLLRGIHSVAPTTAKGAAVTDLVVNDVALYCAHTNADVADPGVGQALASACGLEQTEALTVSEAQELGRVGELPDSVTLRDLAERLGAALPPTAGGIRVAGPADAPVRRVAVLGGAGDSELAAVRRSGADVYVTADLRHHPALEAREEAHARARLRGGPGAGVAETPYLIDAGHFASEWLWLPGLRDRLAAALPDSVSIEISTVRTDPWDFVVGATPPPEPGDDA</sequence>
<dbReference type="Pfam" id="PF01784">
    <property type="entry name" value="DUF34_NIF3"/>
    <property type="match status" value="1"/>
</dbReference>
<dbReference type="GO" id="GO:0046872">
    <property type="term" value="F:metal ion binding"/>
    <property type="evidence" value="ECO:0007669"/>
    <property type="project" value="UniProtKB-KW"/>
</dbReference>
<dbReference type="RefSeq" id="WP_188429675.1">
    <property type="nucleotide sequence ID" value="NZ_BAABKH010000001.1"/>
</dbReference>
<reference evidence="6" key="1">
    <citation type="journal article" date="2014" name="Int. J. Syst. Evol. Microbiol.">
        <title>Complete genome sequence of Corynebacterium casei LMG S-19264T (=DSM 44701T), isolated from a smear-ripened cheese.</title>
        <authorList>
            <consortium name="US DOE Joint Genome Institute (JGI-PGF)"/>
            <person name="Walter F."/>
            <person name="Albersmeier A."/>
            <person name="Kalinowski J."/>
            <person name="Ruckert C."/>
        </authorList>
    </citation>
    <scope>NUCLEOTIDE SEQUENCE</scope>
    <source>
        <strain evidence="6">CGMCC 1.12160</strain>
    </source>
</reference>
<comment type="subunit">
    <text evidence="2">Homohexamer.</text>
</comment>
<evidence type="ECO:0000313" key="7">
    <source>
        <dbReference type="Proteomes" id="UP000605670"/>
    </source>
</evidence>
<dbReference type="NCBIfam" id="TIGR00486">
    <property type="entry name" value="YbgI_SA1388"/>
    <property type="match status" value="1"/>
</dbReference>
<feature type="binding site" evidence="5">
    <location>
        <position position="66"/>
    </location>
    <ligand>
        <name>a divalent metal cation</name>
        <dbReference type="ChEBI" id="CHEBI:60240"/>
        <label>1</label>
    </ligand>
</feature>
<feature type="binding site" evidence="5">
    <location>
        <position position="241"/>
    </location>
    <ligand>
        <name>a divalent metal cation</name>
        <dbReference type="ChEBI" id="CHEBI:60240"/>
        <label>1</label>
    </ligand>
</feature>
<feature type="binding site" evidence="5">
    <location>
        <position position="65"/>
    </location>
    <ligand>
        <name>a divalent metal cation</name>
        <dbReference type="ChEBI" id="CHEBI:60240"/>
        <label>1</label>
    </ligand>
</feature>
<feature type="binding site" evidence="5">
    <location>
        <position position="245"/>
    </location>
    <ligand>
        <name>a divalent metal cation</name>
        <dbReference type="ChEBI" id="CHEBI:60240"/>
        <label>1</label>
    </ligand>
</feature>
<gene>
    <name evidence="6" type="ORF">GCM10011366_16050</name>
</gene>
<comment type="caution">
    <text evidence="6">The sequence shown here is derived from an EMBL/GenBank/DDBJ whole genome shotgun (WGS) entry which is preliminary data.</text>
</comment>
<dbReference type="Proteomes" id="UP000605670">
    <property type="component" value="Unassembled WGS sequence"/>
</dbReference>
<dbReference type="InterPro" id="IPR002678">
    <property type="entry name" value="DUF34/NIF3"/>
</dbReference>
<dbReference type="GO" id="GO:0005737">
    <property type="term" value="C:cytoplasm"/>
    <property type="evidence" value="ECO:0007669"/>
    <property type="project" value="TreeGrafter"/>
</dbReference>
<keyword evidence="7" id="KW-1185">Reference proteome</keyword>
<dbReference type="EMBL" id="BMEM01000002">
    <property type="protein sequence ID" value="GGF48972.1"/>
    <property type="molecule type" value="Genomic_DNA"/>
</dbReference>
<evidence type="ECO:0000256" key="2">
    <source>
        <dbReference type="ARBA" id="ARBA00011643"/>
    </source>
</evidence>
<evidence type="ECO:0000256" key="4">
    <source>
        <dbReference type="ARBA" id="ARBA00022723"/>
    </source>
</evidence>
<feature type="binding site" evidence="5">
    <location>
        <position position="104"/>
    </location>
    <ligand>
        <name>a divalent metal cation</name>
        <dbReference type="ChEBI" id="CHEBI:60240"/>
        <label>1</label>
    </ligand>
</feature>
<evidence type="ECO:0000256" key="1">
    <source>
        <dbReference type="ARBA" id="ARBA00006964"/>
    </source>
</evidence>
<dbReference type="InterPro" id="IPR036069">
    <property type="entry name" value="DUF34/NIF3_sf"/>
</dbReference>
<comment type="similarity">
    <text evidence="1">Belongs to the GTP cyclohydrolase I type 2/NIF3 family.</text>
</comment>
<accession>A0A917BLI0</accession>
<dbReference type="PANTHER" id="PTHR13799:SF14">
    <property type="entry name" value="GTP CYCLOHYDROLASE 1 TYPE 2 HOMOLOG"/>
    <property type="match status" value="1"/>
</dbReference>
<protein>
    <recommendedName>
        <fullName evidence="3">GTP cyclohydrolase 1 type 2 homolog</fullName>
    </recommendedName>
</protein>
<keyword evidence="4 5" id="KW-0479">Metal-binding</keyword>